<evidence type="ECO:0000259" key="4">
    <source>
        <dbReference type="PROSITE" id="PS50975"/>
    </source>
</evidence>
<accession>A0ABX8ECV6</accession>
<dbReference type="InterPro" id="IPR013815">
    <property type="entry name" value="ATP_grasp_subdomain_1"/>
</dbReference>
<dbReference type="PANTHER" id="PTHR23132">
    <property type="entry name" value="D-ALANINE--D-ALANINE LIGASE"/>
    <property type="match status" value="1"/>
</dbReference>
<keyword evidence="6" id="KW-1185">Reference proteome</keyword>
<dbReference type="PROSITE" id="PS50975">
    <property type="entry name" value="ATP_GRASP"/>
    <property type="match status" value="1"/>
</dbReference>
<keyword evidence="2 5" id="KW-0436">Ligase</keyword>
<dbReference type="PANTHER" id="PTHR23132:SF23">
    <property type="entry name" value="D-ALANINE--D-ALANINE LIGASE B"/>
    <property type="match status" value="1"/>
</dbReference>
<dbReference type="Gene3D" id="3.30.470.20">
    <property type="entry name" value="ATP-grasp fold, B domain"/>
    <property type="match status" value="1"/>
</dbReference>
<dbReference type="EMBL" id="CP075371">
    <property type="protein sequence ID" value="QVT78298.1"/>
    <property type="molecule type" value="Genomic_DNA"/>
</dbReference>
<comment type="similarity">
    <text evidence="1">Belongs to the D-alanine--D-alanine ligase family.</text>
</comment>
<organism evidence="5 6">
    <name type="scientific">Nocardioides aquaticus</name>
    <dbReference type="NCBI Taxonomy" id="160826"/>
    <lineage>
        <taxon>Bacteria</taxon>
        <taxon>Bacillati</taxon>
        <taxon>Actinomycetota</taxon>
        <taxon>Actinomycetes</taxon>
        <taxon>Propionibacteriales</taxon>
        <taxon>Nocardioidaceae</taxon>
        <taxon>Nocardioides</taxon>
    </lineage>
</organism>
<protein>
    <submittedName>
        <fullName evidence="5">Vancomycin B-type resistance protein VanB</fullName>
        <ecNumber evidence="5">6.1.2.1</ecNumber>
    </submittedName>
</protein>
<evidence type="ECO:0000313" key="5">
    <source>
        <dbReference type="EMBL" id="QVT78298.1"/>
    </source>
</evidence>
<sequence length="359" mass="37965">MTEPTAVTVLHLAGSSTSDFYADVSRLYAADCLEATAGERYEFHVAYVTPDGRWRFPADLSAAAIDAAEPTDLPGAVARIAALAPDVMVPQMFCVAGMTHYRALFDLLGVPYLGNTPDVMAVGADKARASAVVGARGVRVPASQVVRPGDAVTLDLPVVVKPVDADNSLGVTLVRDAADLPAAVEAACAHAVGARRALVETYVELGREVRCGVVDVDGELVALPLEEYAVDATTKPIRDEADKLRRAEDGELGLVAKDAEHAWIVADDDPVVARVQEAALRCYDALGCRHYGLFDFRVDPDGEPYFLEAGLYCSYARTSVVAVMAGAAGIDLDRLFALAVDDALTSPPASPAARPRPQE</sequence>
<evidence type="ECO:0000256" key="3">
    <source>
        <dbReference type="PROSITE-ProRule" id="PRU00409"/>
    </source>
</evidence>
<dbReference type="SUPFAM" id="SSF56059">
    <property type="entry name" value="Glutathione synthetase ATP-binding domain-like"/>
    <property type="match status" value="1"/>
</dbReference>
<evidence type="ECO:0000256" key="2">
    <source>
        <dbReference type="ARBA" id="ARBA00022598"/>
    </source>
</evidence>
<keyword evidence="3" id="KW-0067">ATP-binding</keyword>
<gene>
    <name evidence="5" type="primary">vanB</name>
    <name evidence="5" type="ORF">ENKNEFLB_00671</name>
</gene>
<dbReference type="Pfam" id="PF07478">
    <property type="entry name" value="Dala_Dala_lig_C"/>
    <property type="match status" value="1"/>
</dbReference>
<dbReference type="Gene3D" id="3.40.50.20">
    <property type="match status" value="1"/>
</dbReference>
<dbReference type="InterPro" id="IPR011761">
    <property type="entry name" value="ATP-grasp"/>
</dbReference>
<feature type="domain" description="ATP-grasp" evidence="4">
    <location>
        <begin position="130"/>
        <end position="341"/>
    </location>
</feature>
<dbReference type="RefSeq" id="WP_214057897.1">
    <property type="nucleotide sequence ID" value="NZ_BAAAHS010000104.1"/>
</dbReference>
<dbReference type="Proteomes" id="UP000679307">
    <property type="component" value="Chromosome"/>
</dbReference>
<dbReference type="GO" id="GO:0160220">
    <property type="term" value="F:D-alanine-(R)-lactate ligase activity"/>
    <property type="evidence" value="ECO:0007669"/>
    <property type="project" value="UniProtKB-EC"/>
</dbReference>
<evidence type="ECO:0000256" key="1">
    <source>
        <dbReference type="ARBA" id="ARBA00010871"/>
    </source>
</evidence>
<dbReference type="EC" id="6.1.2.1" evidence="5"/>
<reference evidence="5 6" key="1">
    <citation type="submission" date="2021-05" db="EMBL/GenBank/DDBJ databases">
        <title>Complete genome of Nocardioides aquaticus KCTC 9944T isolated from meromictic and hypersaline Ekho Lake, Antarctica.</title>
        <authorList>
            <person name="Hwang K."/>
            <person name="Kim K.M."/>
            <person name="Choe H."/>
        </authorList>
    </citation>
    <scope>NUCLEOTIDE SEQUENCE [LARGE SCALE GENOMIC DNA]</scope>
    <source>
        <strain evidence="5 6">KCTC 9944</strain>
    </source>
</reference>
<evidence type="ECO:0000313" key="6">
    <source>
        <dbReference type="Proteomes" id="UP000679307"/>
    </source>
</evidence>
<keyword evidence="3" id="KW-0547">Nucleotide-binding</keyword>
<dbReference type="Gene3D" id="3.30.1490.20">
    <property type="entry name" value="ATP-grasp fold, A domain"/>
    <property type="match status" value="1"/>
</dbReference>
<dbReference type="InterPro" id="IPR011095">
    <property type="entry name" value="Dala_Dala_lig_C"/>
</dbReference>
<name>A0ABX8ECV6_9ACTN</name>
<proteinExistence type="inferred from homology"/>